<dbReference type="Gene3D" id="2.60.120.200">
    <property type="match status" value="1"/>
</dbReference>
<accession>A0AAE3FH28</accession>
<keyword evidence="2" id="KW-0732">Signal</keyword>
<name>A0AAE3FH28_9BACT</name>
<gene>
    <name evidence="3" type="ORF">MR241_00525</name>
</gene>
<dbReference type="AlphaFoldDB" id="A0AAE3FH28"/>
<evidence type="ECO:0000256" key="2">
    <source>
        <dbReference type="SAM" id="SignalP"/>
    </source>
</evidence>
<feature type="compositionally biased region" description="Polar residues" evidence="1">
    <location>
        <begin position="22"/>
        <end position="33"/>
    </location>
</feature>
<sequence length="433" mass="47027">MKKSTPVIIALALMMVLASCKTPSENPASSSGNKPEGSDSVVTTVPGGDSTTTPSTPEPDYLQFAVTEGDFGDLFRDEGKWEGERSVKDQIMSVTNSASDEKAVTWAGVCAGKSFEYETKLRVNSFAGSCVNILLDTETNLLSASVYADKITVNNGGSSADIAFAAGSDWHIYRFSVTDNKAKLWIDGELKGEFTLPENKSGGLLSFSGKSADGSALSYDVNYVKLKTTDESWQRPEARMTEVTSWTYEENFDGDTIPAGWEKENAGVEGEASVKDGCFVLSTSNKGEYIWSIRNDPRITKCNSYVYELKLKADFCAAGNSRVSIFNFMGNGWRIHSQFKETSVNMQVSVAAGKGWITGPLEANDGNFHTVRYEVKITDAGAECRVFLDGVYSYSCDMNDNNSPALLKVLVASTEDGDPITAYIDYIKVAVLD</sequence>
<feature type="compositionally biased region" description="Low complexity" evidence="1">
    <location>
        <begin position="40"/>
        <end position="55"/>
    </location>
</feature>
<feature type="signal peptide" evidence="2">
    <location>
        <begin position="1"/>
        <end position="18"/>
    </location>
</feature>
<dbReference type="Proteomes" id="UP001139365">
    <property type="component" value="Unassembled WGS sequence"/>
</dbReference>
<organism evidence="3 4">
    <name type="scientific">Candidatus Colimorpha enterica</name>
    <dbReference type="NCBI Taxonomy" id="3083063"/>
    <lineage>
        <taxon>Bacteria</taxon>
        <taxon>Pseudomonadati</taxon>
        <taxon>Bacteroidota</taxon>
        <taxon>Bacteroidia</taxon>
        <taxon>Bacteroidales</taxon>
        <taxon>Candidatus Colimorpha</taxon>
    </lineage>
</organism>
<evidence type="ECO:0000313" key="3">
    <source>
        <dbReference type="EMBL" id="MCI5754762.1"/>
    </source>
</evidence>
<evidence type="ECO:0000256" key="1">
    <source>
        <dbReference type="SAM" id="MobiDB-lite"/>
    </source>
</evidence>
<evidence type="ECO:0000313" key="4">
    <source>
        <dbReference type="Proteomes" id="UP001139365"/>
    </source>
</evidence>
<comment type="caution">
    <text evidence="3">The sequence shown here is derived from an EMBL/GenBank/DDBJ whole genome shotgun (WGS) entry which is preliminary data.</text>
</comment>
<feature type="region of interest" description="Disordered" evidence="1">
    <location>
        <begin position="22"/>
        <end position="60"/>
    </location>
</feature>
<proteinExistence type="predicted"/>
<feature type="chain" id="PRO_5042296843" evidence="2">
    <location>
        <begin position="19"/>
        <end position="433"/>
    </location>
</feature>
<protein>
    <submittedName>
        <fullName evidence="3">Uncharacterized protein</fullName>
    </submittedName>
</protein>
<dbReference type="EMBL" id="JALEMU010000014">
    <property type="protein sequence ID" value="MCI5754762.1"/>
    <property type="molecule type" value="Genomic_DNA"/>
</dbReference>
<dbReference type="PROSITE" id="PS51257">
    <property type="entry name" value="PROKAR_LIPOPROTEIN"/>
    <property type="match status" value="1"/>
</dbReference>
<reference evidence="3 4" key="1">
    <citation type="submission" date="2022-03" db="EMBL/GenBank/DDBJ databases">
        <title>Metagenome-assembled genomes from swine fecal metagenomes.</title>
        <authorList>
            <person name="Holman D.B."/>
            <person name="Kommadath A."/>
        </authorList>
    </citation>
    <scope>NUCLEOTIDE SEQUENCE [LARGE SCALE GENOMIC DNA]</scope>
    <source>
        <strain evidence="3">SUG147</strain>
    </source>
</reference>